<proteinExistence type="predicted"/>
<dbReference type="EMBL" id="GGEC01069196">
    <property type="protein sequence ID" value="MBX49680.1"/>
    <property type="molecule type" value="Transcribed_RNA"/>
</dbReference>
<protein>
    <submittedName>
        <fullName evidence="1">Uncharacterized protein</fullName>
    </submittedName>
</protein>
<evidence type="ECO:0000313" key="1">
    <source>
        <dbReference type="EMBL" id="MBX49680.1"/>
    </source>
</evidence>
<dbReference type="AlphaFoldDB" id="A0A2P2P4M8"/>
<sequence>MRKKIIKVHGSRSKSLIWCGQVQIQKLSPKLDTEIKSK</sequence>
<organism evidence="1">
    <name type="scientific">Rhizophora mucronata</name>
    <name type="common">Asiatic mangrove</name>
    <dbReference type="NCBI Taxonomy" id="61149"/>
    <lineage>
        <taxon>Eukaryota</taxon>
        <taxon>Viridiplantae</taxon>
        <taxon>Streptophyta</taxon>
        <taxon>Embryophyta</taxon>
        <taxon>Tracheophyta</taxon>
        <taxon>Spermatophyta</taxon>
        <taxon>Magnoliopsida</taxon>
        <taxon>eudicotyledons</taxon>
        <taxon>Gunneridae</taxon>
        <taxon>Pentapetalae</taxon>
        <taxon>rosids</taxon>
        <taxon>fabids</taxon>
        <taxon>Malpighiales</taxon>
        <taxon>Rhizophoraceae</taxon>
        <taxon>Rhizophora</taxon>
    </lineage>
</organism>
<name>A0A2P2P4M8_RHIMU</name>
<accession>A0A2P2P4M8</accession>
<reference evidence="1" key="1">
    <citation type="submission" date="2018-02" db="EMBL/GenBank/DDBJ databases">
        <title>Rhizophora mucronata_Transcriptome.</title>
        <authorList>
            <person name="Meera S.P."/>
            <person name="Sreeshan A."/>
            <person name="Augustine A."/>
        </authorList>
    </citation>
    <scope>NUCLEOTIDE SEQUENCE</scope>
    <source>
        <tissue evidence="1">Leaf</tissue>
    </source>
</reference>